<keyword evidence="3" id="KW-1185">Reference proteome</keyword>
<feature type="domain" description="Restriction endonuclease type IV Mrr" evidence="1">
    <location>
        <begin position="24"/>
        <end position="122"/>
    </location>
</feature>
<dbReference type="InterPro" id="IPR011856">
    <property type="entry name" value="tRNA_endonuc-like_dom_sf"/>
</dbReference>
<reference evidence="2 3" key="1">
    <citation type="journal article" date="2014" name="Environ. Microbiol.">
        <title>Comparative genomics of the marine bacterial genus Glaciecola reveals the high degree of genomic diversity and genomic characteristic for cold adaptation.</title>
        <authorList>
            <person name="Qin Q.L."/>
            <person name="Xie B.B."/>
            <person name="Yu Y."/>
            <person name="Shu Y.L."/>
            <person name="Rong J.C."/>
            <person name="Zhang Y.J."/>
            <person name="Zhao D.L."/>
            <person name="Chen X.L."/>
            <person name="Zhang X.Y."/>
            <person name="Chen B."/>
            <person name="Zhou B.C."/>
            <person name="Zhang Y.Z."/>
        </authorList>
    </citation>
    <scope>NUCLEOTIDE SEQUENCE [LARGE SCALE GENOMIC DNA]</scope>
    <source>
        <strain evidence="2 3">NO2</strain>
    </source>
</reference>
<dbReference type="Proteomes" id="UP000008372">
    <property type="component" value="Unassembled WGS sequence"/>
</dbReference>
<dbReference type="SUPFAM" id="SSF52980">
    <property type="entry name" value="Restriction endonuclease-like"/>
    <property type="match status" value="1"/>
</dbReference>
<gene>
    <name evidence="2" type="ORF">GAGA_0057</name>
</gene>
<evidence type="ECO:0000259" key="1">
    <source>
        <dbReference type="Pfam" id="PF04471"/>
    </source>
</evidence>
<dbReference type="InterPro" id="IPR007560">
    <property type="entry name" value="Restrct_endonuc_IV_Mrr"/>
</dbReference>
<dbReference type="EMBL" id="BAEK01000004">
    <property type="protein sequence ID" value="GAC02922.1"/>
    <property type="molecule type" value="Genomic_DNA"/>
</dbReference>
<dbReference type="RefSeq" id="WP_008301718.1">
    <property type="nucleotide sequence ID" value="NZ_BAEK01000004.1"/>
</dbReference>
<accession>A0ABQ0I0T2</accession>
<name>A0ABQ0I0T2_9ALTE</name>
<evidence type="ECO:0000313" key="3">
    <source>
        <dbReference type="Proteomes" id="UP000008372"/>
    </source>
</evidence>
<dbReference type="InterPro" id="IPR011335">
    <property type="entry name" value="Restrct_endonuc-II-like"/>
</dbReference>
<dbReference type="Pfam" id="PF04471">
    <property type="entry name" value="Mrr_cat"/>
    <property type="match status" value="1"/>
</dbReference>
<proteinExistence type="predicted"/>
<organism evidence="2 3">
    <name type="scientific">Paraglaciecola agarilytica NO2</name>
    <dbReference type="NCBI Taxonomy" id="1125747"/>
    <lineage>
        <taxon>Bacteria</taxon>
        <taxon>Pseudomonadati</taxon>
        <taxon>Pseudomonadota</taxon>
        <taxon>Gammaproteobacteria</taxon>
        <taxon>Alteromonadales</taxon>
        <taxon>Alteromonadaceae</taxon>
        <taxon>Paraglaciecola</taxon>
    </lineage>
</organism>
<evidence type="ECO:0000313" key="2">
    <source>
        <dbReference type="EMBL" id="GAC02922.1"/>
    </source>
</evidence>
<protein>
    <recommendedName>
        <fullName evidence="1">Restriction endonuclease type IV Mrr domain-containing protein</fullName>
    </recommendedName>
</protein>
<sequence>MEFKRLKDLLVPPDGAQPAWYQQRGRDFERILVQLFSKEDMTPSTSMRPSGEEIDGSFSIENRFFLLEAKWHKTPIPASSLYSFKGKVDGKLIGTIGVFFSMSDYSKEAIDALLSGKELNLILFGHTDLCLIDEGEVTMRDAMRAKLRYAANYGQPFYPLETYLSAYKQRSKSSKTNNLVAKDWKILVEGEQDVRTIQALLERFEIEVNYNVSK</sequence>
<dbReference type="Gene3D" id="3.40.1350.10">
    <property type="match status" value="1"/>
</dbReference>
<comment type="caution">
    <text evidence="2">The sequence shown here is derived from an EMBL/GenBank/DDBJ whole genome shotgun (WGS) entry which is preliminary data.</text>
</comment>